<dbReference type="SUPFAM" id="SSF54637">
    <property type="entry name" value="Thioesterase/thiol ester dehydrase-isomerase"/>
    <property type="match status" value="2"/>
</dbReference>
<dbReference type="GO" id="GO:0005777">
    <property type="term" value="C:peroxisome"/>
    <property type="evidence" value="ECO:0007669"/>
    <property type="project" value="TreeGrafter"/>
</dbReference>
<dbReference type="GO" id="GO:0003857">
    <property type="term" value="F:(3S)-3-hydroxyacyl-CoA dehydrogenase (NAD+) activity"/>
    <property type="evidence" value="ECO:0007669"/>
    <property type="project" value="TreeGrafter"/>
</dbReference>
<organism evidence="2">
    <name type="scientific">Albugo laibachii Nc14</name>
    <dbReference type="NCBI Taxonomy" id="890382"/>
    <lineage>
        <taxon>Eukaryota</taxon>
        <taxon>Sar</taxon>
        <taxon>Stramenopiles</taxon>
        <taxon>Oomycota</taxon>
        <taxon>Peronosporomycetes</taxon>
        <taxon>Albuginales</taxon>
        <taxon>Albuginaceae</taxon>
        <taxon>Albugo</taxon>
    </lineage>
</organism>
<dbReference type="GO" id="GO:0006635">
    <property type="term" value="P:fatty acid beta-oxidation"/>
    <property type="evidence" value="ECO:0007669"/>
    <property type="project" value="TreeGrafter"/>
</dbReference>
<dbReference type="EMBL" id="FR824133">
    <property type="protein sequence ID" value="CCA20183.1"/>
    <property type="molecule type" value="Genomic_DNA"/>
</dbReference>
<dbReference type="PANTHER" id="PTHR13078:SF56">
    <property type="entry name" value="PEROXISOMAL MULTIFUNCTIONAL ENZYME TYPE 2"/>
    <property type="match status" value="1"/>
</dbReference>
<name>F0WG48_9STRA</name>
<dbReference type="GO" id="GO:0044594">
    <property type="term" value="F:17-beta-hydroxysteroid dehydrogenase (NAD+) activity"/>
    <property type="evidence" value="ECO:0007669"/>
    <property type="project" value="TreeGrafter"/>
</dbReference>
<proteinExistence type="predicted"/>
<dbReference type="InterPro" id="IPR029069">
    <property type="entry name" value="HotDog_dom_sf"/>
</dbReference>
<reference evidence="2" key="2">
    <citation type="submission" date="2011-02" db="EMBL/GenBank/DDBJ databases">
        <authorList>
            <person name="MacLean D."/>
        </authorList>
    </citation>
    <scope>NUCLEOTIDE SEQUENCE</scope>
</reference>
<dbReference type="HOGENOM" id="CLU_1306794_0_0_1"/>
<dbReference type="PANTHER" id="PTHR13078">
    <property type="entry name" value="PEROXISOMAL MULTIFUNCTIONAL ENZYME TYPE 2-RELATED"/>
    <property type="match status" value="1"/>
</dbReference>
<reference evidence="2" key="1">
    <citation type="journal article" date="2011" name="PLoS Biol.">
        <title>Gene gain and loss during evolution of obligate parasitism in the white rust pathogen of Arabidopsis thaliana.</title>
        <authorList>
            <person name="Kemen E."/>
            <person name="Gardiner A."/>
            <person name="Schultz-Larsen T."/>
            <person name="Kemen A.C."/>
            <person name="Balmuth A.L."/>
            <person name="Robert-Seilaniantz A."/>
            <person name="Bailey K."/>
            <person name="Holub E."/>
            <person name="Studholme D.J."/>
            <person name="Maclean D."/>
            <person name="Jones J.D."/>
        </authorList>
    </citation>
    <scope>NUCLEOTIDE SEQUENCE</scope>
</reference>
<evidence type="ECO:0000313" key="2">
    <source>
        <dbReference type="EMBL" id="CCA20183.1"/>
    </source>
</evidence>
<gene>
    <name evidence="2" type="primary">AlNc14C88G5578</name>
    <name evidence="2" type="ORF">ALNC14_063260</name>
</gene>
<dbReference type="GO" id="GO:0004300">
    <property type="term" value="F:enoyl-CoA hydratase activity"/>
    <property type="evidence" value="ECO:0007669"/>
    <property type="project" value="TreeGrafter"/>
</dbReference>
<protein>
    <submittedName>
        <fullName evidence="2">Peroxisomal hydratasedehydrogenaseepimerase putative</fullName>
    </submittedName>
</protein>
<sequence length="211" mass="23478">MFPFLENVHDISPFPPDALSFNGGSFPTIKSVIHVEQTLELYRLIASQCAVYNCESKIVSICGTGKGAFFERETLVRDDGGILYARLLSVVYIPGLCGVSRNGSASPVARVVVPKEREPDWESSLRTSPEQAMLYRLSGDYNPLHIDPCIARSFGFEKPILHGLCTMGIAARILYQIFCSRVPSRFTKIRVRFTKPVYLEYSTGTTSTITI</sequence>
<dbReference type="Pfam" id="PF01575">
    <property type="entry name" value="MaoC_dehydratas"/>
    <property type="match status" value="1"/>
</dbReference>
<feature type="domain" description="MaoC-like" evidence="1">
    <location>
        <begin position="116"/>
        <end position="200"/>
    </location>
</feature>
<accession>F0WG48</accession>
<dbReference type="AlphaFoldDB" id="F0WG48"/>
<evidence type="ECO:0000259" key="1">
    <source>
        <dbReference type="Pfam" id="PF01575"/>
    </source>
</evidence>
<dbReference type="Gene3D" id="3.10.129.10">
    <property type="entry name" value="Hotdog Thioesterase"/>
    <property type="match status" value="1"/>
</dbReference>
<dbReference type="InterPro" id="IPR002539">
    <property type="entry name" value="MaoC-like_dom"/>
</dbReference>